<accession>A0AAJ5UVA6</accession>
<dbReference type="InterPro" id="IPR000086">
    <property type="entry name" value="NUDIX_hydrolase_dom"/>
</dbReference>
<feature type="domain" description="Nudix hydrolase" evidence="1">
    <location>
        <begin position="27"/>
        <end position="158"/>
    </location>
</feature>
<dbReference type="EMBL" id="CP113527">
    <property type="protein sequence ID" value="WDV08664.1"/>
    <property type="molecule type" value="Genomic_DNA"/>
</dbReference>
<evidence type="ECO:0000313" key="3">
    <source>
        <dbReference type="Proteomes" id="UP001219585"/>
    </source>
</evidence>
<dbReference type="InterPro" id="IPR015797">
    <property type="entry name" value="NUDIX_hydrolase-like_dom_sf"/>
</dbReference>
<dbReference type="Proteomes" id="UP001219585">
    <property type="component" value="Chromosome"/>
</dbReference>
<proteinExistence type="predicted"/>
<dbReference type="CDD" id="cd02883">
    <property type="entry name" value="NUDIX_Hydrolase"/>
    <property type="match status" value="1"/>
</dbReference>
<dbReference type="Gene3D" id="3.90.79.10">
    <property type="entry name" value="Nucleoside Triphosphate Pyrophosphohydrolase"/>
    <property type="match status" value="1"/>
</dbReference>
<organism evidence="2 3">
    <name type="scientific">Lysinibacillus irui</name>
    <dbReference type="NCBI Taxonomy" id="2998077"/>
    <lineage>
        <taxon>Bacteria</taxon>
        <taxon>Bacillati</taxon>
        <taxon>Bacillota</taxon>
        <taxon>Bacilli</taxon>
        <taxon>Bacillales</taxon>
        <taxon>Bacillaceae</taxon>
        <taxon>Lysinibacillus</taxon>
    </lineage>
</organism>
<evidence type="ECO:0000313" key="2">
    <source>
        <dbReference type="EMBL" id="WDV08664.1"/>
    </source>
</evidence>
<sequence length="161" mass="18521">MIQQYVNWSGQSIKLTWLPQQILQESSKVTSVHGICFHHGRVLLVYVKNRGFNYPGGHVEFGETPEEALHREALEEGYVKGSIQYIGAIEVSHEENPFFIEGGKYPMIGYQLFYKITIEECLPFWGEHETIDRIWVEPEGVPDLINDHKLAHVILQEALTI</sequence>
<dbReference type="RefSeq" id="WP_274796871.1">
    <property type="nucleotide sequence ID" value="NZ_CP113527.1"/>
</dbReference>
<dbReference type="Pfam" id="PF00293">
    <property type="entry name" value="NUDIX"/>
    <property type="match status" value="1"/>
</dbReference>
<evidence type="ECO:0000259" key="1">
    <source>
        <dbReference type="PROSITE" id="PS51462"/>
    </source>
</evidence>
<name>A0AAJ5UVA6_9BACI</name>
<dbReference type="AlphaFoldDB" id="A0AAJ5UVA6"/>
<gene>
    <name evidence="2" type="ORF">OU989_09370</name>
</gene>
<protein>
    <submittedName>
        <fullName evidence="2">NUDIX domain-containing protein</fullName>
    </submittedName>
</protein>
<dbReference type="SUPFAM" id="SSF55811">
    <property type="entry name" value="Nudix"/>
    <property type="match status" value="1"/>
</dbReference>
<dbReference type="KEGG" id="liu:OU989_09370"/>
<dbReference type="PROSITE" id="PS51462">
    <property type="entry name" value="NUDIX"/>
    <property type="match status" value="1"/>
</dbReference>
<reference evidence="2" key="1">
    <citation type="submission" date="2022-11" db="EMBL/GenBank/DDBJ databases">
        <title>Lysinibacillus irui.</title>
        <authorList>
            <person name="Akintayo S.O."/>
        </authorList>
    </citation>
    <scope>NUCLEOTIDE SEQUENCE</scope>
    <source>
        <strain evidence="2">IRB4-01</strain>
    </source>
</reference>